<feature type="region of interest" description="Disordered" evidence="1">
    <location>
        <begin position="332"/>
        <end position="400"/>
    </location>
</feature>
<evidence type="ECO:0000313" key="3">
    <source>
        <dbReference type="EMBL" id="RFA35124.1"/>
    </source>
</evidence>
<feature type="domain" description="Phage tail collar" evidence="2">
    <location>
        <begin position="291"/>
        <end position="347"/>
    </location>
</feature>
<protein>
    <recommendedName>
        <fullName evidence="2">Phage tail collar domain-containing protein</fullName>
    </recommendedName>
</protein>
<reference evidence="4" key="1">
    <citation type="submission" date="2017-05" db="EMBL/GenBank/DDBJ databases">
        <authorList>
            <person name="Sharma S."/>
            <person name="Sidhu C."/>
            <person name="Pinnaka A.K."/>
        </authorList>
    </citation>
    <scope>NUCLEOTIDE SEQUENCE [LARGE SCALE GENOMIC DNA]</scope>
    <source>
        <strain evidence="4">AK93</strain>
    </source>
</reference>
<dbReference type="SUPFAM" id="SSF88874">
    <property type="entry name" value="Receptor-binding domain of short tail fibre protein gp12"/>
    <property type="match status" value="1"/>
</dbReference>
<evidence type="ECO:0000256" key="1">
    <source>
        <dbReference type="SAM" id="MobiDB-lite"/>
    </source>
</evidence>
<evidence type="ECO:0000313" key="4">
    <source>
        <dbReference type="Proteomes" id="UP000256763"/>
    </source>
</evidence>
<gene>
    <name evidence="3" type="ORF">CAL65_13540</name>
</gene>
<dbReference type="Proteomes" id="UP000256763">
    <property type="component" value="Unassembled WGS sequence"/>
</dbReference>
<dbReference type="Pfam" id="PF07484">
    <property type="entry name" value="Collar"/>
    <property type="match status" value="1"/>
</dbReference>
<sequence length="475" mass="50139">MSRNYARYVNVLRDSKGAAVESADVYVYVGDSTTLAQLYDGAGNTVGQPLRTDADGLIDNGSTTGNPLDRIGFKARGGRYRVRVVKNGDTFQLPDLLLGNAQGYDVADLLPITADTVYESTDEGLAATGDGDYFWVATGGDDILELYRNDGGNAEYMGGLSSGADVREQAVRAEEAADQAEEYRDQIAVFGGYFADAAAGIAGTSDGDIFSVANDPDPGKITIYRNDDGRTEVVQTYYMATGDAATKDTESSGGTVLESQNIGSAARHNVGNGPNDIPTNSTLALTIGIPGTVSEWVGDELPFGALWCDGSTVSRTEYARLYGIIGTKFGDGDGETTFNVPDRRNRVAVGAGDQYEVGEKGGRDQQNHSHPDNLSVSGHPLSVGQLPGHDHHSGVSLPSNTSDGVYNAYAEFGHSGNSSSSQRATGSTSGGTYWRAVTGLRGTGSPHLHGLTGGVQDSDVDVRQPYEATNFIIWY</sequence>
<organism evidence="3 4">
    <name type="scientific">Alkalilimnicola ehrlichii</name>
    <dbReference type="NCBI Taxonomy" id="351052"/>
    <lineage>
        <taxon>Bacteria</taxon>
        <taxon>Pseudomonadati</taxon>
        <taxon>Pseudomonadota</taxon>
        <taxon>Gammaproteobacteria</taxon>
        <taxon>Chromatiales</taxon>
        <taxon>Ectothiorhodospiraceae</taxon>
        <taxon>Alkalilimnicola</taxon>
    </lineage>
</organism>
<name>A0A3E0WQ94_9GAMM</name>
<keyword evidence="4" id="KW-1185">Reference proteome</keyword>
<dbReference type="AlphaFoldDB" id="A0A3E0WQ94"/>
<dbReference type="InterPro" id="IPR037053">
    <property type="entry name" value="Phage_tail_collar_dom_sf"/>
</dbReference>
<dbReference type="Gene3D" id="3.90.1340.10">
    <property type="entry name" value="Phage tail collar domain"/>
    <property type="match status" value="1"/>
</dbReference>
<feature type="compositionally biased region" description="Basic and acidic residues" evidence="1">
    <location>
        <begin position="357"/>
        <end position="371"/>
    </location>
</feature>
<accession>A0A3E0WQ94</accession>
<proteinExistence type="predicted"/>
<evidence type="ECO:0000259" key="2">
    <source>
        <dbReference type="Pfam" id="PF07484"/>
    </source>
</evidence>
<comment type="caution">
    <text evidence="3">The sequence shown here is derived from an EMBL/GenBank/DDBJ whole genome shotgun (WGS) entry which is preliminary data.</text>
</comment>
<dbReference type="InterPro" id="IPR011083">
    <property type="entry name" value="Phage_tail_collar_dom"/>
</dbReference>
<dbReference type="EMBL" id="NFZW01000013">
    <property type="protein sequence ID" value="RFA35124.1"/>
    <property type="molecule type" value="Genomic_DNA"/>
</dbReference>
<dbReference type="RefSeq" id="WP_220349056.1">
    <property type="nucleotide sequence ID" value="NZ_NFZV01000053.1"/>
</dbReference>